<keyword evidence="4" id="KW-1185">Reference proteome</keyword>
<accession>A0ABY5K7I8</accession>
<reference evidence="3 4" key="1">
    <citation type="submission" date="2022-07" db="EMBL/GenBank/DDBJ databases">
        <title>Novel species in genus cellulomonas.</title>
        <authorList>
            <person name="Ye L."/>
        </authorList>
    </citation>
    <scope>NUCLEOTIDE SEQUENCE [LARGE SCALE GENOMIC DNA]</scope>
    <source>
        <strain evidence="4">zg-Y908</strain>
    </source>
</reference>
<evidence type="ECO:0000313" key="3">
    <source>
        <dbReference type="EMBL" id="UUI66422.1"/>
    </source>
</evidence>
<feature type="signal peptide" evidence="2">
    <location>
        <begin position="1"/>
        <end position="24"/>
    </location>
</feature>
<gene>
    <name evidence="3" type="ORF">NP075_06865</name>
</gene>
<evidence type="ECO:0000256" key="1">
    <source>
        <dbReference type="SAM" id="MobiDB-lite"/>
    </source>
</evidence>
<dbReference type="PROSITE" id="PS51257">
    <property type="entry name" value="PROKAR_LIPOPROTEIN"/>
    <property type="match status" value="1"/>
</dbReference>
<feature type="region of interest" description="Disordered" evidence="1">
    <location>
        <begin position="186"/>
        <end position="239"/>
    </location>
</feature>
<proteinExistence type="predicted"/>
<feature type="chain" id="PRO_5045386166" evidence="2">
    <location>
        <begin position="25"/>
        <end position="239"/>
    </location>
</feature>
<name>A0ABY5K7I8_9CELL</name>
<dbReference type="EMBL" id="CP101989">
    <property type="protein sequence ID" value="UUI66422.1"/>
    <property type="molecule type" value="Genomic_DNA"/>
</dbReference>
<dbReference type="RefSeq" id="WP_227564399.1">
    <property type="nucleotide sequence ID" value="NZ_CP101989.1"/>
</dbReference>
<evidence type="ECO:0000313" key="4">
    <source>
        <dbReference type="Proteomes" id="UP001317322"/>
    </source>
</evidence>
<sequence>MVSERRARSTVAVRGAVCAVVLLAAACTGPPTDGGTPTGTPTSTAVATVEPTEPAPSPRTEDPDQVEPGAGGPAGIAVEIVGLPVGGGATFDEAGTWCQVLAWGESAASGTVVEVHTVRTSTPGAVLRDVGCQGAPPCVGAVLVDGAGSCAVVVTPPTPDVDHVLVALDATVRCAVRTACDAVRGTDGWWPVANPAPAGGDTQESDDPAADPSEDPAGGTPDGTLDDAPDQATDPAATP</sequence>
<evidence type="ECO:0000256" key="2">
    <source>
        <dbReference type="SAM" id="SignalP"/>
    </source>
</evidence>
<feature type="compositionally biased region" description="Low complexity" evidence="1">
    <location>
        <begin position="28"/>
        <end position="48"/>
    </location>
</feature>
<feature type="region of interest" description="Disordered" evidence="1">
    <location>
        <begin position="28"/>
        <end position="73"/>
    </location>
</feature>
<feature type="compositionally biased region" description="Acidic residues" evidence="1">
    <location>
        <begin position="203"/>
        <end position="214"/>
    </location>
</feature>
<dbReference type="Proteomes" id="UP001317322">
    <property type="component" value="Chromosome"/>
</dbReference>
<keyword evidence="2" id="KW-0732">Signal</keyword>
<protein>
    <submittedName>
        <fullName evidence="3">Uncharacterized protein</fullName>
    </submittedName>
</protein>
<organism evidence="3 4">
    <name type="scientific">Cellulomonas wangsupingiae</name>
    <dbReference type="NCBI Taxonomy" id="2968085"/>
    <lineage>
        <taxon>Bacteria</taxon>
        <taxon>Bacillati</taxon>
        <taxon>Actinomycetota</taxon>
        <taxon>Actinomycetes</taxon>
        <taxon>Micrococcales</taxon>
        <taxon>Cellulomonadaceae</taxon>
        <taxon>Cellulomonas</taxon>
    </lineage>
</organism>
<feature type="compositionally biased region" description="Low complexity" evidence="1">
    <location>
        <begin position="230"/>
        <end position="239"/>
    </location>
</feature>